<comment type="caution">
    <text evidence="1">The sequence shown here is derived from an EMBL/GenBank/DDBJ whole genome shotgun (WGS) entry which is preliminary data.</text>
</comment>
<organism evidence="1 2">
    <name type="scientific">Pseudocitrobacter vendiensis</name>
    <dbReference type="NCBI Taxonomy" id="2488306"/>
    <lineage>
        <taxon>Bacteria</taxon>
        <taxon>Pseudomonadati</taxon>
        <taxon>Pseudomonadota</taxon>
        <taxon>Gammaproteobacteria</taxon>
        <taxon>Enterobacterales</taxon>
        <taxon>Enterobacteriaceae</taxon>
        <taxon>Pseudocitrobacter</taxon>
    </lineage>
</organism>
<sequence length="167" mass="18859">MKDVTNEYLLLSALRHCIDLRDSLNANGLGDESGALVSVEHLLDLLSVKRKYGISKVIEMKSYPYAERTVGVTCAINAGNPIRVEHVNQTRAWTLSFIKKVHSGLSGDELLGFIDNNYRLILVTLLQSRALRCHYVTGIGIERFDYIGLRIDSMHNYLSFSNKYSIH</sequence>
<evidence type="ECO:0000313" key="2">
    <source>
        <dbReference type="Proteomes" id="UP001152651"/>
    </source>
</evidence>
<dbReference type="Proteomes" id="UP001152651">
    <property type="component" value="Unassembled WGS sequence"/>
</dbReference>
<protein>
    <submittedName>
        <fullName evidence="1">Uncharacterized protein</fullName>
    </submittedName>
</protein>
<gene>
    <name evidence="1" type="ORF">FBBNIHIM_12950</name>
</gene>
<dbReference type="RefSeq" id="WP_253898129.1">
    <property type="nucleotide sequence ID" value="NZ_CALSBS010000010.1"/>
</dbReference>
<name>A0ABN8TB42_9ENTR</name>
<proteinExistence type="predicted"/>
<evidence type="ECO:0000313" key="1">
    <source>
        <dbReference type="EMBL" id="CAH6660027.1"/>
    </source>
</evidence>
<keyword evidence="2" id="KW-1185">Reference proteome</keyword>
<reference evidence="1" key="1">
    <citation type="submission" date="2022-05" db="EMBL/GenBank/DDBJ databases">
        <authorList>
            <person name="Blom J."/>
        </authorList>
    </citation>
    <scope>NUCLEOTIDE SEQUENCE</scope>
    <source>
        <strain evidence="1">Type strain: CPO20170097</strain>
    </source>
</reference>
<accession>A0ABN8TB42</accession>
<dbReference type="EMBL" id="CALSBS010000010">
    <property type="protein sequence ID" value="CAH6660027.1"/>
    <property type="molecule type" value="Genomic_DNA"/>
</dbReference>